<name>A0ABS4IEM9_9BACI</name>
<dbReference type="InterPro" id="IPR011055">
    <property type="entry name" value="Dup_hybrid_motif"/>
</dbReference>
<dbReference type="Gene3D" id="6.10.250.3150">
    <property type="match status" value="1"/>
</dbReference>
<feature type="domain" description="M23ase beta-sheet core" evidence="3">
    <location>
        <begin position="361"/>
        <end position="461"/>
    </location>
</feature>
<sequence>MKKIGLGIISAALAIILSLVNFGSVSAESISDLEKEINELEDEQGNLEDEKGNLESDKEQIEEEINENKDEQSTVNNEISDIESQLSETQTDIQSKETEIDETNQEIEDIDNRIEELKDEIVILEDRIQERDELLKDRLRSIQKNGGGMHYLEVILGSQSFGDFINRSSAVNVIMDQDKSIMEAHNADKLALEENKNEVETKLVEAEETKAALESQKEELVALESQLDDQMDERETLMAELEEEHGELEEKMLTQEEEQEVIRAEEEANRKAIELAQNEKSELEQLAKEKEREKERAAQAEQEKAEEEESGSNDDSGSGNSVVASTTNSGGGNGKFSMPASGGLTDTFGMRDSHPIHGDARMHNGIDLGTPIGTTLRAAADGVVSTAGTQGGFGNVIIISHSINGQSYTTVYAHLSSMSVSSGQTVSEGQTIGATGNTGNSTGPHLHFEIHKGGYGNPVNPLPLMK</sequence>
<dbReference type="PANTHER" id="PTHR21666">
    <property type="entry name" value="PEPTIDASE-RELATED"/>
    <property type="match status" value="1"/>
</dbReference>
<accession>A0ABS4IEM9</accession>
<dbReference type="Gene3D" id="2.70.70.10">
    <property type="entry name" value="Glucose Permease (Domain IIA)"/>
    <property type="match status" value="1"/>
</dbReference>
<dbReference type="Pfam" id="PF24568">
    <property type="entry name" value="CC_PcsB"/>
    <property type="match status" value="1"/>
</dbReference>
<keyword evidence="5" id="KW-0378">Hydrolase</keyword>
<dbReference type="InterPro" id="IPR050570">
    <property type="entry name" value="Cell_wall_metabolism_enzyme"/>
</dbReference>
<evidence type="ECO:0000259" key="4">
    <source>
        <dbReference type="Pfam" id="PF24568"/>
    </source>
</evidence>
<dbReference type="EMBL" id="JAGGKX010000006">
    <property type="protein sequence ID" value="MBP1969387.1"/>
    <property type="molecule type" value="Genomic_DNA"/>
</dbReference>
<dbReference type="InterPro" id="IPR057309">
    <property type="entry name" value="PcsB_CC"/>
</dbReference>
<dbReference type="PANTHER" id="PTHR21666:SF270">
    <property type="entry name" value="MUREIN HYDROLASE ACTIVATOR ENVC"/>
    <property type="match status" value="1"/>
</dbReference>
<dbReference type="Pfam" id="PF01551">
    <property type="entry name" value="Peptidase_M23"/>
    <property type="match status" value="1"/>
</dbReference>
<dbReference type="InterPro" id="IPR016047">
    <property type="entry name" value="M23ase_b-sheet_dom"/>
</dbReference>
<organism evidence="5 6">
    <name type="scientific">Virgibacillus natechei</name>
    <dbReference type="NCBI Taxonomy" id="1216297"/>
    <lineage>
        <taxon>Bacteria</taxon>
        <taxon>Bacillati</taxon>
        <taxon>Bacillota</taxon>
        <taxon>Bacilli</taxon>
        <taxon>Bacillales</taxon>
        <taxon>Bacillaceae</taxon>
        <taxon>Virgibacillus</taxon>
    </lineage>
</organism>
<dbReference type="GO" id="GO:0016787">
    <property type="term" value="F:hydrolase activity"/>
    <property type="evidence" value="ECO:0007669"/>
    <property type="project" value="UniProtKB-KW"/>
</dbReference>
<dbReference type="CDD" id="cd12797">
    <property type="entry name" value="M23_peptidase"/>
    <property type="match status" value="1"/>
</dbReference>
<feature type="compositionally biased region" description="Basic and acidic residues" evidence="2">
    <location>
        <begin position="48"/>
        <end position="59"/>
    </location>
</feature>
<dbReference type="RefSeq" id="WP_209462590.1">
    <property type="nucleotide sequence ID" value="NZ_CP110224.1"/>
</dbReference>
<keyword evidence="1" id="KW-0732">Signal</keyword>
<dbReference type="Proteomes" id="UP001519345">
    <property type="component" value="Unassembled WGS sequence"/>
</dbReference>
<keyword evidence="6" id="KW-1185">Reference proteome</keyword>
<reference evidence="5 6" key="1">
    <citation type="submission" date="2021-03" db="EMBL/GenBank/DDBJ databases">
        <title>Genomic Encyclopedia of Type Strains, Phase IV (KMG-IV): sequencing the most valuable type-strain genomes for metagenomic binning, comparative biology and taxonomic classification.</title>
        <authorList>
            <person name="Goeker M."/>
        </authorList>
    </citation>
    <scope>NUCLEOTIDE SEQUENCE [LARGE SCALE GENOMIC DNA]</scope>
    <source>
        <strain evidence="5 6">DSM 25609</strain>
    </source>
</reference>
<protein>
    <submittedName>
        <fullName evidence="5">Murein DD-endopeptidase MepM/ murein hydrolase activator NlpD</fullName>
    </submittedName>
</protein>
<evidence type="ECO:0000256" key="2">
    <source>
        <dbReference type="SAM" id="MobiDB-lite"/>
    </source>
</evidence>
<comment type="caution">
    <text evidence="5">The sequence shown here is derived from an EMBL/GenBank/DDBJ whole genome shotgun (WGS) entry which is preliminary data.</text>
</comment>
<feature type="region of interest" description="Disordered" evidence="2">
    <location>
        <begin position="41"/>
        <end position="76"/>
    </location>
</feature>
<feature type="compositionally biased region" description="Basic and acidic residues" evidence="2">
    <location>
        <begin position="286"/>
        <end position="303"/>
    </location>
</feature>
<feature type="domain" description="Peptidoglycan hydrolase PcsB coiled-coil" evidence="4">
    <location>
        <begin position="121"/>
        <end position="194"/>
    </location>
</feature>
<evidence type="ECO:0000313" key="5">
    <source>
        <dbReference type="EMBL" id="MBP1969387.1"/>
    </source>
</evidence>
<feature type="region of interest" description="Disordered" evidence="2">
    <location>
        <begin position="286"/>
        <end position="361"/>
    </location>
</feature>
<evidence type="ECO:0000313" key="6">
    <source>
        <dbReference type="Proteomes" id="UP001519345"/>
    </source>
</evidence>
<feature type="compositionally biased region" description="Basic and acidic residues" evidence="2">
    <location>
        <begin position="349"/>
        <end position="361"/>
    </location>
</feature>
<dbReference type="SUPFAM" id="SSF57997">
    <property type="entry name" value="Tropomyosin"/>
    <property type="match status" value="1"/>
</dbReference>
<gene>
    <name evidence="5" type="ORF">J2Z83_001491</name>
</gene>
<proteinExistence type="predicted"/>
<dbReference type="SUPFAM" id="SSF51261">
    <property type="entry name" value="Duplicated hybrid motif"/>
    <property type="match status" value="1"/>
</dbReference>
<evidence type="ECO:0000259" key="3">
    <source>
        <dbReference type="Pfam" id="PF01551"/>
    </source>
</evidence>
<evidence type="ECO:0000256" key="1">
    <source>
        <dbReference type="ARBA" id="ARBA00022729"/>
    </source>
</evidence>